<keyword evidence="6" id="KW-0056">Arginine metabolism</keyword>
<dbReference type="EMBL" id="OY660882">
    <property type="protein sequence ID" value="CAJ1081348.1"/>
    <property type="molecule type" value="Genomic_DNA"/>
</dbReference>
<dbReference type="InterPro" id="IPR023696">
    <property type="entry name" value="Ureohydrolase_dom_sf"/>
</dbReference>
<dbReference type="GO" id="GO:0032040">
    <property type="term" value="C:small-subunit processome"/>
    <property type="evidence" value="ECO:0007669"/>
    <property type="project" value="TreeGrafter"/>
</dbReference>
<dbReference type="SUPFAM" id="SSF48371">
    <property type="entry name" value="ARM repeat"/>
    <property type="match status" value="2"/>
</dbReference>
<comment type="function">
    <text evidence="16">Involved in nucleolar processing of pre-18S ribosomal RNA.</text>
</comment>
<dbReference type="Gene3D" id="1.25.10.10">
    <property type="entry name" value="Leucine-rich Repeat Variant"/>
    <property type="match status" value="3"/>
</dbReference>
<dbReference type="NCBIfam" id="TIGR01229">
    <property type="entry name" value="rocF_arginase"/>
    <property type="match status" value="1"/>
</dbReference>
<dbReference type="PANTHER" id="PTHR13457:SF1">
    <property type="entry name" value="HEAT REPEAT-CONTAINING PROTEIN 1"/>
    <property type="match status" value="1"/>
</dbReference>
<organism evidence="18 19">
    <name type="scientific">Xyrichtys novacula</name>
    <name type="common">Pearly razorfish</name>
    <name type="synonym">Hemipteronotus novacula</name>
    <dbReference type="NCBI Taxonomy" id="13765"/>
    <lineage>
        <taxon>Eukaryota</taxon>
        <taxon>Metazoa</taxon>
        <taxon>Chordata</taxon>
        <taxon>Craniata</taxon>
        <taxon>Vertebrata</taxon>
        <taxon>Euteleostomi</taxon>
        <taxon>Actinopterygii</taxon>
        <taxon>Neopterygii</taxon>
        <taxon>Teleostei</taxon>
        <taxon>Neoteleostei</taxon>
        <taxon>Acanthomorphata</taxon>
        <taxon>Eupercaria</taxon>
        <taxon>Labriformes</taxon>
        <taxon>Labridae</taxon>
        <taxon>Xyrichtys</taxon>
    </lineage>
</organism>
<evidence type="ECO:0000313" key="18">
    <source>
        <dbReference type="EMBL" id="CAJ1081348.1"/>
    </source>
</evidence>
<keyword evidence="8 16" id="KW-0698">rRNA processing</keyword>
<evidence type="ECO:0000256" key="13">
    <source>
        <dbReference type="ARBA" id="ARBA00023274"/>
    </source>
</evidence>
<dbReference type="InterPro" id="IPR022125">
    <property type="entry name" value="U3snoRNP10_N"/>
</dbReference>
<reference evidence="18" key="1">
    <citation type="submission" date="2023-08" db="EMBL/GenBank/DDBJ databases">
        <authorList>
            <person name="Alioto T."/>
            <person name="Alioto T."/>
            <person name="Gomez Garrido J."/>
        </authorList>
    </citation>
    <scope>NUCLEOTIDE SEQUENCE</scope>
</reference>
<dbReference type="Pfam" id="PF23243">
    <property type="entry name" value="HEAT_HEATR1"/>
    <property type="match status" value="1"/>
</dbReference>
<comment type="subcellular location">
    <subcellularLocation>
        <location evidence="2 16">Nucleus</location>
        <location evidence="2 16">Nucleolus</location>
    </subcellularLocation>
</comment>
<evidence type="ECO:0000256" key="6">
    <source>
        <dbReference type="ARBA" id="ARBA00022503"/>
    </source>
</evidence>
<dbReference type="SUPFAM" id="SSF52768">
    <property type="entry name" value="Arginase/deacetylase"/>
    <property type="match status" value="1"/>
</dbReference>
<dbReference type="Pfam" id="PF00491">
    <property type="entry name" value="Arginase"/>
    <property type="match status" value="1"/>
</dbReference>
<protein>
    <recommendedName>
        <fullName evidence="16">HEAT repeat-containing protein 1</fullName>
    </recommendedName>
</protein>
<keyword evidence="12 16" id="KW-0539">Nucleus</keyword>
<dbReference type="Gene3D" id="3.40.800.10">
    <property type="entry name" value="Ureohydrolase domain"/>
    <property type="match status" value="1"/>
</dbReference>
<comment type="pathway">
    <text evidence="3">Nitrogen metabolism; urea cycle; L-ornithine and urea from L-arginine: step 1/1.</text>
</comment>
<dbReference type="CDD" id="cd09989">
    <property type="entry name" value="Arginase"/>
    <property type="match status" value="1"/>
</dbReference>
<evidence type="ECO:0000256" key="10">
    <source>
        <dbReference type="ARBA" id="ARBA00022801"/>
    </source>
</evidence>
<comment type="catalytic activity">
    <reaction evidence="14">
        <text>L-arginine + H2O = urea + L-ornithine</text>
        <dbReference type="Rhea" id="RHEA:20569"/>
        <dbReference type="ChEBI" id="CHEBI:15377"/>
        <dbReference type="ChEBI" id="CHEBI:16199"/>
        <dbReference type="ChEBI" id="CHEBI:32682"/>
        <dbReference type="ChEBI" id="CHEBI:46911"/>
        <dbReference type="EC" id="3.5.3.1"/>
    </reaction>
</comment>
<dbReference type="InterPro" id="IPR056473">
    <property type="entry name" value="HEAT_Utp10/HEAT1"/>
</dbReference>
<gene>
    <name evidence="18" type="ORF">XNOV1_A031210</name>
</gene>
<keyword evidence="11" id="KW-0464">Manganese</keyword>
<evidence type="ECO:0000256" key="15">
    <source>
        <dbReference type="PROSITE-ProRule" id="PRU00742"/>
    </source>
</evidence>
<dbReference type="InterPro" id="IPR011989">
    <property type="entry name" value="ARM-like"/>
</dbReference>
<dbReference type="PRINTS" id="PR00116">
    <property type="entry name" value="ARGINASE"/>
</dbReference>
<evidence type="ECO:0000256" key="16">
    <source>
        <dbReference type="RuleBase" id="RU367065"/>
    </source>
</evidence>
<feature type="domain" description="BP28 C-terminal" evidence="17">
    <location>
        <begin position="1866"/>
        <end position="2014"/>
    </location>
</feature>
<comment type="cofactor">
    <cofactor evidence="1">
        <name>Mn(2+)</name>
        <dbReference type="ChEBI" id="CHEBI:29035"/>
    </cofactor>
</comment>
<dbReference type="InterPro" id="IPR014033">
    <property type="entry name" value="Arginase"/>
</dbReference>
<evidence type="ECO:0000313" key="19">
    <source>
        <dbReference type="Proteomes" id="UP001178508"/>
    </source>
</evidence>
<accession>A0AAV1H6B5</accession>
<dbReference type="GO" id="GO:0000462">
    <property type="term" value="P:maturation of SSU-rRNA from tricistronic rRNA transcript (SSU-rRNA, 5.8S rRNA, LSU-rRNA)"/>
    <property type="evidence" value="ECO:0007669"/>
    <property type="project" value="TreeGrafter"/>
</dbReference>
<dbReference type="GO" id="GO:0010121">
    <property type="term" value="P:L-arginine catabolic process to proline via ornithine"/>
    <property type="evidence" value="ECO:0007669"/>
    <property type="project" value="UniProtKB-ARBA"/>
</dbReference>
<dbReference type="Pfam" id="PF12397">
    <property type="entry name" value="U3snoRNP10"/>
    <property type="match status" value="1"/>
</dbReference>
<keyword evidence="13 16" id="KW-0687">Ribonucleoprotein</keyword>
<dbReference type="InterPro" id="IPR020855">
    <property type="entry name" value="Ureohydrolase_Mn_BS"/>
</dbReference>
<evidence type="ECO:0000256" key="8">
    <source>
        <dbReference type="ARBA" id="ARBA00022552"/>
    </source>
</evidence>
<dbReference type="GO" id="GO:0045943">
    <property type="term" value="P:positive regulation of transcription by RNA polymerase I"/>
    <property type="evidence" value="ECO:0007669"/>
    <property type="project" value="TreeGrafter"/>
</dbReference>
<proteinExistence type="inferred from homology"/>
<evidence type="ECO:0000256" key="4">
    <source>
        <dbReference type="ARBA" id="ARBA00010559"/>
    </source>
</evidence>
<keyword evidence="7 16" id="KW-0690">Ribosome biogenesis</keyword>
<keyword evidence="9" id="KW-0479">Metal-binding</keyword>
<dbReference type="PROSITE" id="PS51409">
    <property type="entry name" value="ARGINASE_2"/>
    <property type="match status" value="1"/>
</dbReference>
<dbReference type="GO" id="GO:0004053">
    <property type="term" value="F:arginase activity"/>
    <property type="evidence" value="ECO:0007669"/>
    <property type="project" value="UniProtKB-EC"/>
</dbReference>
<evidence type="ECO:0000259" key="17">
    <source>
        <dbReference type="SMART" id="SM01036"/>
    </source>
</evidence>
<dbReference type="InterPro" id="IPR016024">
    <property type="entry name" value="ARM-type_fold"/>
</dbReference>
<evidence type="ECO:0000256" key="1">
    <source>
        <dbReference type="ARBA" id="ARBA00001936"/>
    </source>
</evidence>
<dbReference type="FunFam" id="3.40.800.10:FF:000005">
    <property type="entry name" value="Arginase"/>
    <property type="match status" value="1"/>
</dbReference>
<dbReference type="Proteomes" id="UP001178508">
    <property type="component" value="Chromosome 19"/>
</dbReference>
<dbReference type="GO" id="GO:0030515">
    <property type="term" value="F:snoRNA binding"/>
    <property type="evidence" value="ECO:0007669"/>
    <property type="project" value="TreeGrafter"/>
</dbReference>
<evidence type="ECO:0000256" key="2">
    <source>
        <dbReference type="ARBA" id="ARBA00004604"/>
    </source>
</evidence>
<evidence type="ECO:0000256" key="11">
    <source>
        <dbReference type="ARBA" id="ARBA00023211"/>
    </source>
</evidence>
<keyword evidence="5" id="KW-0835">Urea cycle</keyword>
<comment type="similarity">
    <text evidence="4 16">Belongs to the HEATR1/UTP10 family.</text>
</comment>
<dbReference type="GO" id="GO:0046872">
    <property type="term" value="F:metal ion binding"/>
    <property type="evidence" value="ECO:0007669"/>
    <property type="project" value="UniProtKB-KW"/>
</dbReference>
<name>A0AAV1H6B5_XYRNO</name>
<dbReference type="GO" id="GO:0000050">
    <property type="term" value="P:urea cycle"/>
    <property type="evidence" value="ECO:0007669"/>
    <property type="project" value="UniProtKB-KW"/>
</dbReference>
<dbReference type="GO" id="GO:0034455">
    <property type="term" value="C:t-UTP complex"/>
    <property type="evidence" value="ECO:0007669"/>
    <property type="project" value="TreeGrafter"/>
</dbReference>
<dbReference type="SMART" id="SM01036">
    <property type="entry name" value="BP28CT"/>
    <property type="match status" value="1"/>
</dbReference>
<dbReference type="InterPro" id="IPR006035">
    <property type="entry name" value="Ureohydrolase"/>
</dbReference>
<dbReference type="InterPro" id="IPR040191">
    <property type="entry name" value="UTP10"/>
</dbReference>
<dbReference type="InterPro" id="IPR012954">
    <property type="entry name" value="BP28_C_dom"/>
</dbReference>
<dbReference type="Pfam" id="PF08146">
    <property type="entry name" value="BP28CT"/>
    <property type="match status" value="1"/>
</dbReference>
<sequence>MTSLAHQLKRLALPQSDPNLFTRREVASLLFDPKDAASMDRSTFYALGCTGLEELLGIEPAFLEFQDTLFSRASLTLERSVQSKEVNEKLDAGISLFLTRLCPYFLLKPAHKCIEWLLHRFHIQLYNPDSLLACALPYHDTNVFVRVLQLLNIKDATNRWSWLHCLQKPGVPLSRGALITHCYSDLGFMDFICSMVTKSIQAFSGHTGSGSQLRVIFSFYASVIVAALDAVEKVSDSIISKLLPYVQKGLKSPLSDYKAATYMIVCQLAVKVVMEASLVDTLAVHVSRSLLKEPALAQEGVGCLVVLLQNQKEGAAGPRAFSKLSSMPALVSTLQVMAASHDITPLLRYLLPHLVHAVFTCSPGDTETDPLAVLESLLESVPLTKDLDRTVARLLLDQYLGQTGLSDENLSTLDQRLLPLVRLLESRYCGALDGVLSGHVMDVSNVEQKRLFHQFLSLSMSSGKYQILGDSDTSLLLSLKHPQPSLRLSAVEHLMGVMTSGQLQSLDLTFLRDAVMDRLQDDVPQVVSAALKALEMLFDAVDPEGVVSCLLSLLHRADERGAEAWLQVQTEAVRLLSDPRLGKADSDLVQRAGWKLLPFLIVTSSQLHLPACVARSSIISQHPLTQNWAEELEDLMKRTSDPDFVGLVNQHLVSRMMKNLSNMEDFCRRDALETLALTVEQQQGGGLRSRASFLVLTQTLLLGLSELRGTQHLLIAQRVYLLLERPLLDAVRDAAAAPEVDPPLGPAPSSFSEALTLYLDRCEQRSCDQSPSEFSLVLVTLLRTFVSSLRCHDASFTGEVWWNPERMDTNTCCYLGLLCRLFSAIISGAGEGLSAGTFRDLMKVLVQVHLPDPVTLFRFLCMLWGYVGNHGDQLDVKVGAVLQIQALYMGGALLKVQPTATLTQLTAAESPVILSLFGCLSSPVRDVRKAALAALRSLSEAGSSPLQPITERLLKTSEEIIADPSYLSQALGALHDDLQSSKGTSQKKLQAALQQLLLGVQNPSCPSYTAAALLQALSDVNGQFVLAALLPVLERLLEQHGPDTPTLLRAEAQLMELVLRKFNDASAPLLVQDQDCLDLFIRALRTSMQPHTDIQSSQIIALEQISKSFFSALGDEAVQQKLLSLMFDLLLESRSPLVANTVSSVFKGIAVDAQLVANELAPPEKPRVSVTVQQTRRSRMALRKPEVSAAAGPEGGAVSWQRVTLILELLQHKKKLKGAQTLVPVLFSLLSRSLDSDPEDHANMEYTKQLLLSCLLNVCHKLSAGGALGSDVLDEEKFSVELVVQCIRTSNAPQTHHHALLLLGSAAAIFPEKVLHNIMPIFTFMGANILRLDDSYSFRVIDKTVQMVIPALLQAHRLSDGSSSPHMVSMVTKILHVFADALPHVPDHRRIPILSQLVTTLGPAHFLWVLMLLLFKLHATQSAGTATEKDAALDTDVDFWISLCCQFEVSDQLTSIINILSFLLQLPDDKDEAQQKRPVSRRGAVKKKEEEEEKVEELIFRVEAHSSKELRHFKFLCVSFMAQLLGSNSFIGKVADGGDDVDESLQQLQQKLLEEVLRYIHSVAHCVEENADKPTAKFWRVLLNKAYDVLDKVNSLLPTDTFITVMRGLMGNQLASVRRKAMELLNNKLQHRHTWDEQQVAALLQLTGDLLSIVGKSQSQLTEEEAEHAINRQTALYSLKLLCRSFGSDHQEAFVPVLLQTVEVVMTPEEEKNVTGSALLCVAEVVSVLKALAIPQLPRLMPAVLQTLTDRKELLTNEIYLLSAVTALQRVTETLPHFISPYLQDITAQVCRLTRLVQSSSSSSSTTSTQLSTRLASLRKTLATNLPPRVLLPTLSRCYSSMVVDKKAQLGALMSILKEHISHMEKDQLNVHQSELTSFFLTALDFRAQHCQGDLEKTAEVEGHVIDCLVSMVMKLSEVTFRPLFFKLLDWSKSDSKDRLLTFYRLSDRIAERLRGLFVLFAGNLVKPFADLLRLTSSSKTDELLFPTEDKVALLLRLVLDCLHKLFLYDTHRFLSKERADALLGPLVDQLENMVGGVQVYQQRVTQHLVPCVGQFSVALGDDTLWKTLNYQILLKTRHTNAKVRFSSLLLLMELASKLKENYMVLLPETIPFLAELMEDECEEVEQQVQKPRGGVERGPDLIRAAGLLSRLTEQGCAVKDYGNVAFEDVADAKPLGLLKNVQAVGSANQRLSEAVQAVKKDGHTTVMLGGDHSLAIGSIHGHSAAVGDLNVIWVDAHADINTPLTTNTGNLHGQPMSYLLKELHSKVPPLPSFSWIKPCVSAQNLVYIGLRDVDPGEHYILKMLGVKVFSMSEVDQLGVSRVMEETCDFLSSRGNRPIHLSYDIDAIDPSITPATGTPVVGGLTYREGLYITEQLCQTGRLSAVDMVEVNPLRGQNPEQVQSTVSMAVDLLLGCFGRLREGNHPKDYQLPEP</sequence>
<evidence type="ECO:0000256" key="7">
    <source>
        <dbReference type="ARBA" id="ARBA00022517"/>
    </source>
</evidence>
<dbReference type="GO" id="GO:0030686">
    <property type="term" value="C:90S preribosome"/>
    <property type="evidence" value="ECO:0007669"/>
    <property type="project" value="TreeGrafter"/>
</dbReference>
<evidence type="ECO:0000256" key="14">
    <source>
        <dbReference type="ARBA" id="ARBA00047391"/>
    </source>
</evidence>
<evidence type="ECO:0000256" key="5">
    <source>
        <dbReference type="ARBA" id="ARBA00022436"/>
    </source>
</evidence>
<keyword evidence="10" id="KW-0378">Hydrolase</keyword>
<evidence type="ECO:0000256" key="12">
    <source>
        <dbReference type="ARBA" id="ARBA00023242"/>
    </source>
</evidence>
<keyword evidence="19" id="KW-1185">Reference proteome</keyword>
<evidence type="ECO:0000256" key="9">
    <source>
        <dbReference type="ARBA" id="ARBA00022723"/>
    </source>
</evidence>
<evidence type="ECO:0000256" key="3">
    <source>
        <dbReference type="ARBA" id="ARBA00005098"/>
    </source>
</evidence>
<dbReference type="PROSITE" id="PS01053">
    <property type="entry name" value="ARGINASE_1"/>
    <property type="match status" value="1"/>
</dbReference>
<dbReference type="PANTHER" id="PTHR13457">
    <property type="entry name" value="BAP28"/>
    <property type="match status" value="1"/>
</dbReference>
<comment type="similarity">
    <text evidence="15">Belongs to the arginase family.</text>
</comment>